<evidence type="ECO:0000313" key="3">
    <source>
        <dbReference type="EMBL" id="CUP53464.1"/>
    </source>
</evidence>
<sequence>MEVFLECCMTLFFSAAMLLLIVRLAKGEEKNMMFARVFSLASNVGFWIGIVRIAVLNRSGFLMFFYITGAMLSYTAMVFAMPHKKEQISRQQA</sequence>
<dbReference type="EMBL" id="JAAITQ010000001">
    <property type="protein sequence ID" value="NSE14987.1"/>
    <property type="molecule type" value="Genomic_DNA"/>
</dbReference>
<evidence type="ECO:0000256" key="1">
    <source>
        <dbReference type="SAM" id="Phobius"/>
    </source>
</evidence>
<dbReference type="Proteomes" id="UP000768180">
    <property type="component" value="Unassembled WGS sequence"/>
</dbReference>
<reference evidence="4" key="3">
    <citation type="submission" date="2020-02" db="EMBL/GenBank/DDBJ databases">
        <authorList>
            <person name="Littmann E."/>
            <person name="Sorbara M."/>
        </authorList>
    </citation>
    <scope>NUCLEOTIDE SEQUENCE</scope>
    <source>
        <strain evidence="4">MSK.14.54</strain>
    </source>
</reference>
<organism evidence="3 6">
    <name type="scientific">Fusicatenibacter saccharivorans</name>
    <dbReference type="NCBI Taxonomy" id="1150298"/>
    <lineage>
        <taxon>Bacteria</taxon>
        <taxon>Bacillati</taxon>
        <taxon>Bacillota</taxon>
        <taxon>Clostridia</taxon>
        <taxon>Lachnospirales</taxon>
        <taxon>Lachnospiraceae</taxon>
        <taxon>Fusicatenibacter</taxon>
    </lineage>
</organism>
<evidence type="ECO:0000313" key="2">
    <source>
        <dbReference type="EMBL" id="CUO81663.1"/>
    </source>
</evidence>
<evidence type="ECO:0000313" key="7">
    <source>
        <dbReference type="Proteomes" id="UP000768180"/>
    </source>
</evidence>
<dbReference type="Proteomes" id="UP000095709">
    <property type="component" value="Unassembled WGS sequence"/>
</dbReference>
<keyword evidence="1" id="KW-1133">Transmembrane helix</keyword>
<keyword evidence="1" id="KW-0472">Membrane</keyword>
<feature type="transmembrane region" description="Helical" evidence="1">
    <location>
        <begin position="37"/>
        <end position="55"/>
    </location>
</feature>
<evidence type="ECO:0000313" key="6">
    <source>
        <dbReference type="Proteomes" id="UP000095709"/>
    </source>
</evidence>
<keyword evidence="7" id="KW-1185">Reference proteome</keyword>
<dbReference type="AlphaFoldDB" id="A0A174NXK0"/>
<feature type="transmembrane region" description="Helical" evidence="1">
    <location>
        <begin position="6"/>
        <end position="25"/>
    </location>
</feature>
<proteinExistence type="predicted"/>
<reference evidence="4 7" key="2">
    <citation type="journal article" date="2020" name="Cell Host Microbe">
        <title>Functional and Genomic Variation between Human-Derived Isolates of Lachnospiraceae Reveals Inter- and Intra-Species Diversity.</title>
        <authorList>
            <person name="Sorbara M.T."/>
            <person name="Littmann E.R."/>
            <person name="Fontana E."/>
            <person name="Moody T.U."/>
            <person name="Kohout C.E."/>
            <person name="Gjonbalaj M."/>
            <person name="Eaton V."/>
            <person name="Seok R."/>
            <person name="Leiner I.M."/>
            <person name="Pamer E.G."/>
        </authorList>
    </citation>
    <scope>NUCLEOTIDE SEQUENCE [LARGE SCALE GENOMIC DNA]</scope>
    <source>
        <strain evidence="4 7">MSK.14.54</strain>
    </source>
</reference>
<dbReference type="EMBL" id="CZAL01000011">
    <property type="protein sequence ID" value="CUP53464.1"/>
    <property type="molecule type" value="Genomic_DNA"/>
</dbReference>
<gene>
    <name evidence="2" type="ORF">ERS852406_02916</name>
    <name evidence="3" type="ORF">ERS852498_02213</name>
    <name evidence="4" type="ORF">G5B05_00795</name>
</gene>
<feature type="transmembrane region" description="Helical" evidence="1">
    <location>
        <begin position="61"/>
        <end position="81"/>
    </location>
</feature>
<evidence type="ECO:0000313" key="4">
    <source>
        <dbReference type="EMBL" id="NSE14987.1"/>
    </source>
</evidence>
<reference evidence="5 6" key="1">
    <citation type="submission" date="2015-09" db="EMBL/GenBank/DDBJ databases">
        <authorList>
            <consortium name="Pathogen Informatics"/>
        </authorList>
    </citation>
    <scope>NUCLEOTIDE SEQUENCE [LARGE SCALE GENOMIC DNA]</scope>
    <source>
        <strain evidence="2 5">2789STDY5608849</strain>
        <strain evidence="3 6">2789STDY5834885</strain>
    </source>
</reference>
<keyword evidence="1" id="KW-0812">Transmembrane</keyword>
<dbReference type="RefSeq" id="WP_055218286.1">
    <property type="nucleotide sequence ID" value="NZ_CAXSRP010000013.1"/>
</dbReference>
<dbReference type="Proteomes" id="UP000095706">
    <property type="component" value="Unassembled WGS sequence"/>
</dbReference>
<protein>
    <submittedName>
        <fullName evidence="3">Uncharacterized protein</fullName>
    </submittedName>
</protein>
<evidence type="ECO:0000313" key="5">
    <source>
        <dbReference type="Proteomes" id="UP000095706"/>
    </source>
</evidence>
<dbReference type="EMBL" id="CYYV01000016">
    <property type="protein sequence ID" value="CUO81663.1"/>
    <property type="molecule type" value="Genomic_DNA"/>
</dbReference>
<name>A0A174NXK0_9FIRM</name>
<accession>A0A174NXK0</accession>